<evidence type="ECO:0000256" key="4">
    <source>
        <dbReference type="ARBA" id="ARBA00023315"/>
    </source>
</evidence>
<dbReference type="PANTHER" id="PTHR43300">
    <property type="entry name" value="ACETYLTRANSFERASE"/>
    <property type="match status" value="1"/>
</dbReference>
<dbReference type="EMBL" id="SRSF01000017">
    <property type="protein sequence ID" value="THH34558.1"/>
    <property type="molecule type" value="Genomic_DNA"/>
</dbReference>
<dbReference type="InterPro" id="IPR018357">
    <property type="entry name" value="Hexapep_transf_CS"/>
</dbReference>
<keyword evidence="2 8" id="KW-0808">Transferase</keyword>
<feature type="binding site" evidence="6">
    <location>
        <position position="145"/>
    </location>
    <ligand>
        <name>acetyl-CoA</name>
        <dbReference type="ChEBI" id="CHEBI:57288"/>
    </ligand>
</feature>
<dbReference type="RefSeq" id="WP_136460735.1">
    <property type="nucleotide sequence ID" value="NZ_SRSF01000017.1"/>
</dbReference>
<organism evidence="8 9">
    <name type="scientific">Neolewinella litorea</name>
    <dbReference type="NCBI Taxonomy" id="2562452"/>
    <lineage>
        <taxon>Bacteria</taxon>
        <taxon>Pseudomonadati</taxon>
        <taxon>Bacteroidota</taxon>
        <taxon>Saprospiria</taxon>
        <taxon>Saprospirales</taxon>
        <taxon>Lewinellaceae</taxon>
        <taxon>Neolewinella</taxon>
    </lineage>
</organism>
<keyword evidence="3" id="KW-0677">Repeat</keyword>
<dbReference type="NCBIfam" id="TIGR03570">
    <property type="entry name" value="NeuD_NnaD"/>
    <property type="match status" value="1"/>
</dbReference>
<dbReference type="InterPro" id="IPR020019">
    <property type="entry name" value="AcTrfase_PglD-like"/>
</dbReference>
<dbReference type="InterPro" id="IPR050179">
    <property type="entry name" value="Trans_hexapeptide_repeat"/>
</dbReference>
<dbReference type="SUPFAM" id="SSF51161">
    <property type="entry name" value="Trimeric LpxA-like enzymes"/>
    <property type="match status" value="1"/>
</dbReference>
<evidence type="ECO:0000313" key="8">
    <source>
        <dbReference type="EMBL" id="THH34558.1"/>
    </source>
</evidence>
<comment type="similarity">
    <text evidence="1">Belongs to the transferase hexapeptide repeat family.</text>
</comment>
<dbReference type="InterPro" id="IPR001451">
    <property type="entry name" value="Hexapep"/>
</dbReference>
<accession>A0A4S4N914</accession>
<dbReference type="PROSITE" id="PS00101">
    <property type="entry name" value="HEXAPEP_TRANSFERASES"/>
    <property type="match status" value="1"/>
</dbReference>
<evidence type="ECO:0000259" key="7">
    <source>
        <dbReference type="Pfam" id="PF17836"/>
    </source>
</evidence>
<proteinExistence type="inferred from homology"/>
<evidence type="ECO:0000256" key="5">
    <source>
        <dbReference type="PIRSR" id="PIRSR620019-1"/>
    </source>
</evidence>
<dbReference type="Pfam" id="PF00132">
    <property type="entry name" value="Hexapep"/>
    <property type="match status" value="1"/>
</dbReference>
<dbReference type="InterPro" id="IPR011004">
    <property type="entry name" value="Trimer_LpxA-like_sf"/>
</dbReference>
<dbReference type="GO" id="GO:0016746">
    <property type="term" value="F:acyltransferase activity"/>
    <property type="evidence" value="ECO:0007669"/>
    <property type="project" value="UniProtKB-KW"/>
</dbReference>
<evidence type="ECO:0000313" key="9">
    <source>
        <dbReference type="Proteomes" id="UP000308528"/>
    </source>
</evidence>
<dbReference type="InterPro" id="IPR041561">
    <property type="entry name" value="PglD_N"/>
</dbReference>
<gene>
    <name evidence="8" type="ORF">E4021_17500</name>
</gene>
<feature type="binding site" evidence="6">
    <location>
        <position position="68"/>
    </location>
    <ligand>
        <name>substrate</name>
    </ligand>
</feature>
<feature type="binding site" evidence="6">
    <location>
        <begin position="10"/>
        <end position="12"/>
    </location>
    <ligand>
        <name>substrate</name>
    </ligand>
</feature>
<feature type="active site" description="Proton acceptor" evidence="5">
    <location>
        <position position="136"/>
    </location>
</feature>
<sequence length="208" mass="21688">MKTLILIGYSGHALVVADVLLASGREVYGYFEQERKALDPFDLEYLGQDTIATLQSLSDNTELFVAIGNNNIRRKVTERLLTCGCKLAAPALHPSAAVSSLTSVAAGVLLAPSVTVNALAEIATGVILNTSCTVEHECFVGSYAHIAPGAILAGNVRVEEGAFIGANAVVKQGVCIGEWSTVGAGAVVLQDVPPRTTVVGNPARELRS</sequence>
<dbReference type="PANTHER" id="PTHR43300:SF7">
    <property type="entry name" value="UDP-N-ACETYLBACILLOSAMINE N-ACETYLTRANSFERASE"/>
    <property type="match status" value="1"/>
</dbReference>
<dbReference type="OrthoDB" id="708224at2"/>
<keyword evidence="4" id="KW-0012">Acyltransferase</keyword>
<evidence type="ECO:0000256" key="2">
    <source>
        <dbReference type="ARBA" id="ARBA00022679"/>
    </source>
</evidence>
<keyword evidence="9" id="KW-1185">Reference proteome</keyword>
<protein>
    <submittedName>
        <fullName evidence="8">Acetyltransferase</fullName>
    </submittedName>
</protein>
<comment type="caution">
    <text evidence="8">The sequence shown here is derived from an EMBL/GenBank/DDBJ whole genome shotgun (WGS) entry which is preliminary data.</text>
</comment>
<reference evidence="8 9" key="1">
    <citation type="submission" date="2019-04" db="EMBL/GenBank/DDBJ databases">
        <title>Lewinella litorea sp. nov., isolated from a marine sand.</title>
        <authorList>
            <person name="Yoon J.-H."/>
        </authorList>
    </citation>
    <scope>NUCLEOTIDE SEQUENCE [LARGE SCALE GENOMIC DNA]</scope>
    <source>
        <strain evidence="8 9">HSMS-39</strain>
    </source>
</reference>
<evidence type="ECO:0000256" key="1">
    <source>
        <dbReference type="ARBA" id="ARBA00007274"/>
    </source>
</evidence>
<feature type="site" description="Increases basicity of active site His" evidence="5">
    <location>
        <position position="137"/>
    </location>
</feature>
<evidence type="ECO:0000256" key="6">
    <source>
        <dbReference type="PIRSR" id="PIRSR620019-2"/>
    </source>
</evidence>
<evidence type="ECO:0000256" key="3">
    <source>
        <dbReference type="ARBA" id="ARBA00022737"/>
    </source>
</evidence>
<feature type="domain" description="PglD N-terminal" evidence="7">
    <location>
        <begin position="4"/>
        <end position="80"/>
    </location>
</feature>
<dbReference type="Gene3D" id="2.160.10.10">
    <property type="entry name" value="Hexapeptide repeat proteins"/>
    <property type="match status" value="1"/>
</dbReference>
<dbReference type="Pfam" id="PF17836">
    <property type="entry name" value="PglD_N"/>
    <property type="match status" value="1"/>
</dbReference>
<dbReference type="Proteomes" id="UP000308528">
    <property type="component" value="Unassembled WGS sequence"/>
</dbReference>
<dbReference type="AlphaFoldDB" id="A0A4S4N914"/>
<dbReference type="CDD" id="cd03360">
    <property type="entry name" value="LbH_AT_putative"/>
    <property type="match status" value="1"/>
</dbReference>
<dbReference type="Gene3D" id="3.40.50.20">
    <property type="match status" value="1"/>
</dbReference>
<name>A0A4S4N914_9BACT</name>